<organism evidence="2">
    <name type="scientific">Oryzias latipes</name>
    <name type="common">Japanese rice fish</name>
    <name type="synonym">Japanese killifish</name>
    <dbReference type="NCBI Taxonomy" id="8090"/>
    <lineage>
        <taxon>Eukaryota</taxon>
        <taxon>Metazoa</taxon>
        <taxon>Chordata</taxon>
        <taxon>Craniata</taxon>
        <taxon>Vertebrata</taxon>
        <taxon>Euteleostomi</taxon>
        <taxon>Actinopterygii</taxon>
        <taxon>Neopterygii</taxon>
        <taxon>Teleostei</taxon>
        <taxon>Neoteleostei</taxon>
        <taxon>Acanthomorphata</taxon>
        <taxon>Ovalentaria</taxon>
        <taxon>Atherinomorphae</taxon>
        <taxon>Beloniformes</taxon>
        <taxon>Adrianichthyidae</taxon>
        <taxon>Oryziinae</taxon>
        <taxon>Oryzias</taxon>
    </lineage>
</organism>
<evidence type="ECO:0000313" key="2">
    <source>
        <dbReference type="EMBL" id="BBA49194.1"/>
    </source>
</evidence>
<sequence>MSAGREPPVCVDITDCAHLIRYLVDELGSASLADLPLVECLVKHLELVSGPDVWSPRARAYVGYDPQVHGSFGRLRPGPAGRVRFLGKLLPVYCRLCFLCDCHGRALDAARTLRSRLTAAAESGGSAAPPSLAYETRALEYLTENLSSAPPPEWDCVRRSPDVSAEVKIASELLWSHLVLVYAGNRRLLLFNAELFFSRQLQSTALCSSELREALFLHGKHGPFSQRKGRRQARGASIGSAWQGRDCPVLPPDPRAQRGPRSDRGGGMLRETRVSRLCWLAVLWLLDQHRCHSELGWLSRPVPCRP</sequence>
<reference evidence="2" key="1">
    <citation type="journal article" date="2017" name="Nat. Commun.">
        <title>Complete fusion of a transposon and herpesvirus created the Teratorn mobile element in medaka fish.</title>
        <authorList>
            <person name="Inoue Y."/>
            <person name="Saga T."/>
            <person name="Aikawa T."/>
            <person name="Kumagai M."/>
            <person name="Shimada A."/>
            <person name="Kawaguchi Y."/>
            <person name="Naruse K."/>
            <person name="Morishita S."/>
            <person name="Koga A."/>
            <person name="Takeda H."/>
        </authorList>
    </citation>
    <scope>NUCLEOTIDE SEQUENCE</scope>
</reference>
<accession>A0A286P9T3</accession>
<dbReference type="EMBL" id="LC199500">
    <property type="protein sequence ID" value="BBA49194.1"/>
    <property type="molecule type" value="Genomic_DNA"/>
</dbReference>
<gene>
    <name evidence="2" type="primary">ORF34</name>
</gene>
<proteinExistence type="predicted"/>
<protein>
    <submittedName>
        <fullName evidence="2">Uncharacterized protein</fullName>
    </submittedName>
</protein>
<evidence type="ECO:0000256" key="1">
    <source>
        <dbReference type="SAM" id="MobiDB-lite"/>
    </source>
</evidence>
<dbReference type="AlphaFoldDB" id="A0A286P9T3"/>
<name>A0A286P9T3_ORYLA</name>
<feature type="region of interest" description="Disordered" evidence="1">
    <location>
        <begin position="235"/>
        <end position="267"/>
    </location>
</feature>